<protein>
    <submittedName>
        <fullName evidence="1">Uncharacterized protein</fullName>
    </submittedName>
</protein>
<dbReference type="Proteomes" id="UP000243255">
    <property type="component" value="Unassembled WGS sequence"/>
</dbReference>
<evidence type="ECO:0000313" key="1">
    <source>
        <dbReference type="EMBL" id="SHH20310.1"/>
    </source>
</evidence>
<dbReference type="OrthoDB" id="1835195at2"/>
<dbReference type="AlphaFoldDB" id="A0A1M5R2Q8"/>
<dbReference type="STRING" id="1121321.SAMN04488530_12613"/>
<organism evidence="1 2">
    <name type="scientific">Asaccharospora irregularis DSM 2635</name>
    <dbReference type="NCBI Taxonomy" id="1121321"/>
    <lineage>
        <taxon>Bacteria</taxon>
        <taxon>Bacillati</taxon>
        <taxon>Bacillota</taxon>
        <taxon>Clostridia</taxon>
        <taxon>Peptostreptococcales</taxon>
        <taxon>Peptostreptococcaceae</taxon>
        <taxon>Asaccharospora</taxon>
    </lineage>
</organism>
<proteinExistence type="predicted"/>
<reference evidence="2" key="1">
    <citation type="submission" date="2016-11" db="EMBL/GenBank/DDBJ databases">
        <authorList>
            <person name="Varghese N."/>
            <person name="Submissions S."/>
        </authorList>
    </citation>
    <scope>NUCLEOTIDE SEQUENCE [LARGE SCALE GENOMIC DNA]</scope>
    <source>
        <strain evidence="2">DSM 2635</strain>
    </source>
</reference>
<gene>
    <name evidence="1" type="ORF">SAMN04488530_12613</name>
</gene>
<keyword evidence="2" id="KW-1185">Reference proteome</keyword>
<name>A0A1M5R2Q8_9FIRM</name>
<evidence type="ECO:0000313" key="2">
    <source>
        <dbReference type="Proteomes" id="UP000243255"/>
    </source>
</evidence>
<dbReference type="RefSeq" id="WP_073126815.1">
    <property type="nucleotide sequence ID" value="NZ_BAABCH010000090.1"/>
</dbReference>
<sequence length="148" mass="16968">MDIQKIRIISNNICYGPEPSSTDEVEQHLTISSTGRVWFTGYNYAGGFGKYEIGRKKQFNIKKITTDEILNLFSQYCEGGQLLCYATDVGDWEMQITDTENKKHIFKGSLCGEVSVGNTNLTDYIRKYIPINDLFVFSGDFIKEEYEK</sequence>
<accession>A0A1M5R2Q8</accession>
<dbReference type="EMBL" id="FQWX01000026">
    <property type="protein sequence ID" value="SHH20310.1"/>
    <property type="molecule type" value="Genomic_DNA"/>
</dbReference>